<dbReference type="RefSeq" id="WP_012893751.1">
    <property type="nucleotide sequence ID" value="NC_013595.1"/>
</dbReference>
<evidence type="ECO:0000313" key="7">
    <source>
        <dbReference type="Proteomes" id="UP000002029"/>
    </source>
</evidence>
<evidence type="ECO:0000313" key="6">
    <source>
        <dbReference type="EMBL" id="ACZ90021.1"/>
    </source>
</evidence>
<dbReference type="InterPro" id="IPR012338">
    <property type="entry name" value="Beta-lactam/transpept-like"/>
</dbReference>
<gene>
    <name evidence="6" type="ordered locus">Sros_7334</name>
</gene>
<dbReference type="Proteomes" id="UP000002029">
    <property type="component" value="Chromosome"/>
</dbReference>
<proteinExistence type="inferred from homology"/>
<dbReference type="STRING" id="479432.Sros_7334"/>
<dbReference type="InterPro" id="IPR000871">
    <property type="entry name" value="Beta-lactam_class-A"/>
</dbReference>
<name>D2BCJ2_STRRD</name>
<dbReference type="PANTHER" id="PTHR35333">
    <property type="entry name" value="BETA-LACTAMASE"/>
    <property type="match status" value="1"/>
</dbReference>
<dbReference type="HOGENOM" id="CLU_050510_1_0_11"/>
<keyword evidence="3 4" id="KW-0046">Antibiotic resistance</keyword>
<dbReference type="PROSITE" id="PS00146">
    <property type="entry name" value="BETA_LACTAMASE_A"/>
    <property type="match status" value="1"/>
</dbReference>
<comment type="catalytic activity">
    <reaction evidence="4">
        <text>a beta-lactam + H2O = a substituted beta-amino acid</text>
        <dbReference type="Rhea" id="RHEA:20401"/>
        <dbReference type="ChEBI" id="CHEBI:15377"/>
        <dbReference type="ChEBI" id="CHEBI:35627"/>
        <dbReference type="ChEBI" id="CHEBI:140347"/>
        <dbReference type="EC" id="3.5.2.6"/>
    </reaction>
</comment>
<dbReference type="GO" id="GO:0008800">
    <property type="term" value="F:beta-lactamase activity"/>
    <property type="evidence" value="ECO:0007669"/>
    <property type="project" value="UniProtKB-UniRule"/>
</dbReference>
<dbReference type="OrthoDB" id="3524371at2"/>
<evidence type="ECO:0000256" key="3">
    <source>
        <dbReference type="ARBA" id="ARBA00023251"/>
    </source>
</evidence>
<dbReference type="Gene3D" id="3.40.710.10">
    <property type="entry name" value="DD-peptidase/beta-lactamase superfamily"/>
    <property type="match status" value="1"/>
</dbReference>
<dbReference type="GO" id="GO:0046677">
    <property type="term" value="P:response to antibiotic"/>
    <property type="evidence" value="ECO:0007669"/>
    <property type="project" value="UniProtKB-UniRule"/>
</dbReference>
<dbReference type="GO" id="GO:0030655">
    <property type="term" value="P:beta-lactam antibiotic catabolic process"/>
    <property type="evidence" value="ECO:0007669"/>
    <property type="project" value="InterPro"/>
</dbReference>
<dbReference type="PROSITE" id="PS51257">
    <property type="entry name" value="PROKAR_LIPOPROTEIN"/>
    <property type="match status" value="1"/>
</dbReference>
<dbReference type="EMBL" id="CP001814">
    <property type="protein sequence ID" value="ACZ90021.1"/>
    <property type="molecule type" value="Genomic_DNA"/>
</dbReference>
<dbReference type="SUPFAM" id="SSF56601">
    <property type="entry name" value="beta-lactamase/transpeptidase-like"/>
    <property type="match status" value="1"/>
</dbReference>
<accession>D2BCJ2</accession>
<comment type="similarity">
    <text evidence="1 4">Belongs to the class-A beta-lactamase family.</text>
</comment>
<evidence type="ECO:0000256" key="5">
    <source>
        <dbReference type="SAM" id="MobiDB-lite"/>
    </source>
</evidence>
<evidence type="ECO:0000256" key="1">
    <source>
        <dbReference type="ARBA" id="ARBA00009009"/>
    </source>
</evidence>
<keyword evidence="4" id="KW-0378">Hydrolase</keyword>
<evidence type="ECO:0000256" key="4">
    <source>
        <dbReference type="RuleBase" id="RU361140"/>
    </source>
</evidence>
<keyword evidence="7" id="KW-1185">Reference proteome</keyword>
<dbReference type="eggNOG" id="COG2367">
    <property type="taxonomic scope" value="Bacteria"/>
</dbReference>
<evidence type="ECO:0000256" key="2">
    <source>
        <dbReference type="ARBA" id="ARBA00012865"/>
    </source>
</evidence>
<dbReference type="KEGG" id="sro:Sros_7334"/>
<dbReference type="AlphaFoldDB" id="D2BCJ2"/>
<organism evidence="6 7">
    <name type="scientific">Streptosporangium roseum (strain ATCC 12428 / DSM 43021 / JCM 3005 / KCTC 9067 / NCIMB 10171 / NRRL 2505 / NI 9100)</name>
    <dbReference type="NCBI Taxonomy" id="479432"/>
    <lineage>
        <taxon>Bacteria</taxon>
        <taxon>Bacillati</taxon>
        <taxon>Actinomycetota</taxon>
        <taxon>Actinomycetes</taxon>
        <taxon>Streptosporangiales</taxon>
        <taxon>Streptosporangiaceae</taxon>
        <taxon>Streptosporangium</taxon>
    </lineage>
</organism>
<dbReference type="EC" id="3.5.2.6" evidence="2 4"/>
<feature type="compositionally biased region" description="Basic and acidic residues" evidence="5">
    <location>
        <begin position="295"/>
        <end position="317"/>
    </location>
</feature>
<dbReference type="PANTHER" id="PTHR35333:SF3">
    <property type="entry name" value="BETA-LACTAMASE-TYPE TRANSPEPTIDASE FOLD CONTAINING PROTEIN"/>
    <property type="match status" value="1"/>
</dbReference>
<protein>
    <recommendedName>
        <fullName evidence="2 4">Beta-lactamase</fullName>
        <ecNumber evidence="2 4">3.5.2.6</ecNumber>
    </recommendedName>
</protein>
<sequence>MRVRGASLVVAMTTVASGCARPPDPAAGPPPVPAGRVWRALSSAVTTPDRAPAVLTAEDRRRLTRTLDDYLDDRPGRVAAAVFDRATGAGYTYRDNRHFLLASVAKVGILAALLLKAEAARRPLTRHERSLAEVMIRKSDNRAAQELYAAIGGQNGLARVMHALGAGDTWPGPGPYWGVTRSRASEQLKVLWALSSPSGPIGAANRRLAAALMSSVVTPQAWGVSAAASAGDHVSLKNGWLPARVHGGLWTVNSIGRLRSDDHDLLVAVLSERSPGKDTGIATVERVARLMVGALRREPRPRREPRLGQERRPAEGA</sequence>
<reference evidence="6 7" key="1">
    <citation type="journal article" date="2010" name="Stand. Genomic Sci.">
        <title>Complete genome sequence of Streptosporangium roseum type strain (NI 9100).</title>
        <authorList>
            <person name="Nolan M."/>
            <person name="Sikorski J."/>
            <person name="Jando M."/>
            <person name="Lucas S."/>
            <person name="Lapidus A."/>
            <person name="Glavina Del Rio T."/>
            <person name="Chen F."/>
            <person name="Tice H."/>
            <person name="Pitluck S."/>
            <person name="Cheng J.F."/>
            <person name="Chertkov O."/>
            <person name="Sims D."/>
            <person name="Meincke L."/>
            <person name="Brettin T."/>
            <person name="Han C."/>
            <person name="Detter J.C."/>
            <person name="Bruce D."/>
            <person name="Goodwin L."/>
            <person name="Land M."/>
            <person name="Hauser L."/>
            <person name="Chang Y.J."/>
            <person name="Jeffries C.D."/>
            <person name="Ivanova N."/>
            <person name="Mavromatis K."/>
            <person name="Mikhailova N."/>
            <person name="Chen A."/>
            <person name="Palaniappan K."/>
            <person name="Chain P."/>
            <person name="Rohde M."/>
            <person name="Goker M."/>
            <person name="Bristow J."/>
            <person name="Eisen J.A."/>
            <person name="Markowitz V."/>
            <person name="Hugenholtz P."/>
            <person name="Kyrpides N.C."/>
            <person name="Klenk H.P."/>
        </authorList>
    </citation>
    <scope>NUCLEOTIDE SEQUENCE [LARGE SCALE GENOMIC DNA]</scope>
    <source>
        <strain evidence="7">ATCC 12428 / DSM 43021 / JCM 3005 / NI 9100</strain>
    </source>
</reference>
<dbReference type="InterPro" id="IPR023650">
    <property type="entry name" value="Beta-lactam_class-A_AS"/>
</dbReference>
<feature type="region of interest" description="Disordered" evidence="5">
    <location>
        <begin position="294"/>
        <end position="317"/>
    </location>
</feature>